<dbReference type="Gene3D" id="3.30.1370.170">
    <property type="match status" value="1"/>
</dbReference>
<dbReference type="RefSeq" id="WP_138237807.1">
    <property type="nucleotide sequence ID" value="NZ_VBRY01000001.1"/>
</dbReference>
<keyword evidence="2" id="KW-0963">Cytoplasm</keyword>
<evidence type="ECO:0000313" key="8">
    <source>
        <dbReference type="Proteomes" id="UP000306585"/>
    </source>
</evidence>
<dbReference type="CDD" id="cd12158">
    <property type="entry name" value="ErythrP_dh"/>
    <property type="match status" value="1"/>
</dbReference>
<evidence type="ECO:0000313" key="7">
    <source>
        <dbReference type="EMBL" id="TLS68991.1"/>
    </source>
</evidence>
<reference evidence="7 8" key="1">
    <citation type="journal article" date="2019" name="Appl. Environ. Microbiol.">
        <title>Environmental Evidence and Genomic Insight of Iron-oxidizing Bacteria Preference Towards More Corrosion Resistant Stainless Steel at Higher Salinities.</title>
        <authorList>
            <person name="Garrison C.E."/>
            <person name="Price K.A."/>
            <person name="Field E.K."/>
        </authorList>
    </citation>
    <scope>NUCLEOTIDE SEQUENCE [LARGE SCALE GENOMIC DNA]</scope>
    <source>
        <strain evidence="7 8">P3</strain>
    </source>
</reference>
<dbReference type="EMBL" id="VBRY01000001">
    <property type="protein sequence ID" value="TLS68991.1"/>
    <property type="molecule type" value="Genomic_DNA"/>
</dbReference>
<dbReference type="PANTHER" id="PTHR43761">
    <property type="entry name" value="D-ISOMER SPECIFIC 2-HYDROXYACID DEHYDROGENASE FAMILY PROTEIN (AFU_ORTHOLOGUE AFUA_1G13630)"/>
    <property type="match status" value="1"/>
</dbReference>
<sequence length="391" mass="43256">MTSPHLKIVADAHIWGVENAFSRLPGYEVELCCVESRAINRQLLMDADILLTRSSTRVDAALLDGSRVRFAATATIGDDHYDKHWLDQQGIGWANAAGSSTGSVIEYMTTLLLELHVQNMISIPDTTIGIIGAGRIGARLASLCQKLGMKVMVNDPPRQRAEGNHSFYELNELLEQADLITLHTPLIRHGQDCTHHLIGKTELEQFNGRGIINAARGSCIDNQALLHWLDGDSTRFAALDCWEYEPTPMQALLAHPGMVIATPHIAGHSLDGKAANTAFAYLALCRFLNIEPTWQMAHDLPEAQNIKVIIPSGEPWFTLHTAATALYPLADDHATMKSWLDLTDDELPNAFSGYRRHYPVRRAWQQAPVHFSSGICAETRHLTHVIGLKTV</sequence>
<organism evidence="7 8">
    <name type="scientific">Mariprofundus erugo</name>
    <dbReference type="NCBI Taxonomy" id="2528639"/>
    <lineage>
        <taxon>Bacteria</taxon>
        <taxon>Pseudomonadati</taxon>
        <taxon>Pseudomonadota</taxon>
        <taxon>Candidatius Mariprofundia</taxon>
        <taxon>Mariprofundales</taxon>
        <taxon>Mariprofundaceae</taxon>
        <taxon>Mariprofundus</taxon>
    </lineage>
</organism>
<protein>
    <submittedName>
        <fullName evidence="7">4-phosphoerythronate dehydrogenase</fullName>
    </submittedName>
</protein>
<dbReference type="GO" id="GO:0033711">
    <property type="term" value="F:4-phosphoerythronate dehydrogenase activity"/>
    <property type="evidence" value="ECO:0007669"/>
    <property type="project" value="InterPro"/>
</dbReference>
<dbReference type="PANTHER" id="PTHR43761:SF1">
    <property type="entry name" value="D-ISOMER SPECIFIC 2-HYDROXYACID DEHYDROGENASE CATALYTIC DOMAIN-CONTAINING PROTEIN-RELATED"/>
    <property type="match status" value="1"/>
</dbReference>
<dbReference type="InterPro" id="IPR038251">
    <property type="entry name" value="PdxB_dimer_sf"/>
</dbReference>
<name>A0A5R9GRX4_9PROT</name>
<gene>
    <name evidence="7" type="ORF">FEF65_00380</name>
</gene>
<dbReference type="InterPro" id="IPR050418">
    <property type="entry name" value="D-iso_2-hydroxyacid_DH_PdxB"/>
</dbReference>
<evidence type="ECO:0000256" key="5">
    <source>
        <dbReference type="ARBA" id="ARBA00023096"/>
    </source>
</evidence>
<dbReference type="InterPro" id="IPR006140">
    <property type="entry name" value="D-isomer_DH_NAD-bd"/>
</dbReference>
<dbReference type="SUPFAM" id="SSF52283">
    <property type="entry name" value="Formate/glycerate dehydrogenase catalytic domain-like"/>
    <property type="match status" value="1"/>
</dbReference>
<dbReference type="GO" id="GO:0008615">
    <property type="term" value="P:pyridoxine biosynthetic process"/>
    <property type="evidence" value="ECO:0007669"/>
    <property type="project" value="UniProtKB-KW"/>
</dbReference>
<accession>A0A5R9GRX4</accession>
<dbReference type="Gene3D" id="3.40.50.720">
    <property type="entry name" value="NAD(P)-binding Rossmann-like Domain"/>
    <property type="match status" value="2"/>
</dbReference>
<proteinExistence type="inferred from homology"/>
<dbReference type="Proteomes" id="UP000306585">
    <property type="component" value="Unassembled WGS sequence"/>
</dbReference>
<evidence type="ECO:0000259" key="6">
    <source>
        <dbReference type="Pfam" id="PF02826"/>
    </source>
</evidence>
<comment type="similarity">
    <text evidence="1">Belongs to the D-isomer specific 2-hydroxyacid dehydrogenase family.</text>
</comment>
<keyword evidence="4" id="KW-0520">NAD</keyword>
<evidence type="ECO:0000256" key="3">
    <source>
        <dbReference type="ARBA" id="ARBA00023002"/>
    </source>
</evidence>
<comment type="caution">
    <text evidence="7">The sequence shown here is derived from an EMBL/GenBank/DDBJ whole genome shotgun (WGS) entry which is preliminary data.</text>
</comment>
<evidence type="ECO:0000256" key="4">
    <source>
        <dbReference type="ARBA" id="ARBA00023027"/>
    </source>
</evidence>
<dbReference type="GO" id="GO:0005737">
    <property type="term" value="C:cytoplasm"/>
    <property type="evidence" value="ECO:0007669"/>
    <property type="project" value="InterPro"/>
</dbReference>
<keyword evidence="8" id="KW-1185">Reference proteome</keyword>
<keyword evidence="5" id="KW-0664">Pyridoxine biosynthesis</keyword>
<dbReference type="InterPro" id="IPR036291">
    <property type="entry name" value="NAD(P)-bd_dom_sf"/>
</dbReference>
<keyword evidence="3" id="KW-0560">Oxidoreductase</keyword>
<dbReference type="GO" id="GO:0051287">
    <property type="term" value="F:NAD binding"/>
    <property type="evidence" value="ECO:0007669"/>
    <property type="project" value="InterPro"/>
</dbReference>
<feature type="domain" description="D-isomer specific 2-hydroxyacid dehydrogenase NAD-binding" evidence="6">
    <location>
        <begin position="122"/>
        <end position="266"/>
    </location>
</feature>
<evidence type="ECO:0000256" key="1">
    <source>
        <dbReference type="ARBA" id="ARBA00005854"/>
    </source>
</evidence>
<dbReference type="AlphaFoldDB" id="A0A5R9GRX4"/>
<dbReference type="InterPro" id="IPR020921">
    <property type="entry name" value="Erythronate-4-P_DHase"/>
</dbReference>
<dbReference type="HAMAP" id="MF_01825">
    <property type="entry name" value="PdxB"/>
    <property type="match status" value="1"/>
</dbReference>
<dbReference type="Pfam" id="PF02826">
    <property type="entry name" value="2-Hacid_dh_C"/>
    <property type="match status" value="1"/>
</dbReference>
<dbReference type="SUPFAM" id="SSF51735">
    <property type="entry name" value="NAD(P)-binding Rossmann-fold domains"/>
    <property type="match status" value="1"/>
</dbReference>
<evidence type="ECO:0000256" key="2">
    <source>
        <dbReference type="ARBA" id="ARBA00022490"/>
    </source>
</evidence>